<gene>
    <name evidence="2" type="ORF">RS030_213341</name>
</gene>
<keyword evidence="1" id="KW-1133">Transmembrane helix</keyword>
<dbReference type="EMBL" id="JAWDEY010000013">
    <property type="protein sequence ID" value="KAK6589355.1"/>
    <property type="molecule type" value="Genomic_DNA"/>
</dbReference>
<evidence type="ECO:0000256" key="1">
    <source>
        <dbReference type="SAM" id="Phobius"/>
    </source>
</evidence>
<evidence type="ECO:0000313" key="2">
    <source>
        <dbReference type="EMBL" id="KAK6589355.1"/>
    </source>
</evidence>
<dbReference type="Proteomes" id="UP001311799">
    <property type="component" value="Unassembled WGS sequence"/>
</dbReference>
<protein>
    <submittedName>
        <fullName evidence="2">Uncharacterized protein</fullName>
    </submittedName>
</protein>
<comment type="caution">
    <text evidence="2">The sequence shown here is derived from an EMBL/GenBank/DDBJ whole genome shotgun (WGS) entry which is preliminary data.</text>
</comment>
<keyword evidence="1" id="KW-0812">Transmembrane</keyword>
<accession>A0AAV9Y0R4</accession>
<reference evidence="2 3" key="1">
    <citation type="submission" date="2023-10" db="EMBL/GenBank/DDBJ databases">
        <title>Comparative genomics analysis reveals potential genetic determinants of host preference in Cryptosporidium xiaoi.</title>
        <authorList>
            <person name="Xiao L."/>
            <person name="Li J."/>
        </authorList>
    </citation>
    <scope>NUCLEOTIDE SEQUENCE [LARGE SCALE GENOMIC DNA]</scope>
    <source>
        <strain evidence="2 3">52996</strain>
    </source>
</reference>
<keyword evidence="1" id="KW-0472">Membrane</keyword>
<sequence>MNKFLKYIVVVNIALCVSSFIRTTFVDSTNEIPTLASSPREGCSLGYSCQTTSCRGGSLIGLCSNKISAGYTLRMRGKIPNRINPFITKYMGIPIDQTRLVLRIFDDNKAPYIDIHFGTETVGFTLANVESSDFISSSRKYAGITLKREPGNFRNAQGDDFDIYLFYRSGYLTMLFKHKDGKYYEVGSLKISNKVLSHIAPITGPVDHYINFEQSMSLSIPSSYVAYEVPNNPSSEIYSGPFSVRKGTYVVQPGGGIFEDGIRFTFHQGRLSNSSGVTFSFTSFNNASDIKLKITVKNTGGLKYKLTVNNIFKNRNEVIDVDVSGANSNSTGDCIRNLAFMFSGGYLLFCVHDTCYAAFDIHGAQISRIDATIWFTTTQTISHVNPTLYGSSIGKHKCKVGETSCTGTEMRLSNPLAPGQQVEINTTGSGGNIINIFSSIAQKDVFRSILMGDSNFMRVSVFFSVNSVSMLVFSEEGIVTDSCSIYLSGSSVLSDGDLRTFIGLSNRNKLGVSGLVNGVKKLYCEVSIGSIGIKNIRPFINQHHSTLSSFALTNDYPENGYESISGGSASSRSSQQTSNCYLTTNGNCNSMKAVHMDGVGFVDETYVLIKSEKVAFPFSINIKSTENNSDQLVFSMISTGKISMRNLNEPNVAVYSIVPPTCLERILFDGLTLLLSSDSSRIYASACGYLLGSLSSRGLNKKLTYAFHSNMVGNTVQVTNYPVYGGSIEALDYISQPYSPSNIIDDELRFYSPCDAGNKQVVNCSQVSSVINLPNTKVPHGYSIIITGIVEKPMGSFESALNIGVPSEDIIQIFSLRASNDRDIYQFFLTRTQLGFSIHNPKDTSRYLGHFGAKVPPSVDLEEGSKYKIGLGFHNGEINAFIEAPYNSGNLIFLRRNVIPQISAWGETAYNVNYVNFEPIRSIVPILFVKSPYDYSLSNKYSVWGPIKGKYKYEKDGDTSCTLAVFGVCSSPTVYMPGNKPVYQSVVLIFYFYYFNTNTFSLYFKKENGSVIAEFVFTKKNTLWNQKVQIDVRTSAERSTREFNTGISNNDFRVFYSGQSIGYRLGGEWMNLLLTRENEHFNHITSTHIDGFVSEFVPVSSTNPGLWTVYNNNAYGSNKSKATKVLCYKRCDKSTPSESQYSSYNVYYPGSSIDNLCSTSLHPNNFAISLKSYFPSYTSEEVSKVFSNFPGFLQSFVLTFNGAVVYTLVVARNYVVLFNSINNGNAGSFSSCSSQVPKESEFDQGQKYYVTFYVLNGELQVYFHSYSAGKSALLCKVPYTHHFNSARVFGQLNVDASHTSAAAIYNLRRTLYTPELSPNNIYPMGTVKSKNVVISSGAPFSPGESLSVEFECGNDVIFSGRAGKTQLQLSVDGSDFTLNNVPGKIVATGKLTGNCICSSGKKVVVSLAYVSNQFRLIACGASAASLLTNGASIYQISSEKEIRVIYRTDLRLAVATSLTSSQISVVEEQPDTSKDEELSDSKHYLPESFDIPAIMHVIPSYIS</sequence>
<name>A0AAV9Y0R4_9CRYT</name>
<keyword evidence="3" id="KW-1185">Reference proteome</keyword>
<proteinExistence type="predicted"/>
<organism evidence="2 3">
    <name type="scientific">Cryptosporidium xiaoi</name>
    <dbReference type="NCBI Taxonomy" id="659607"/>
    <lineage>
        <taxon>Eukaryota</taxon>
        <taxon>Sar</taxon>
        <taxon>Alveolata</taxon>
        <taxon>Apicomplexa</taxon>
        <taxon>Conoidasida</taxon>
        <taxon>Coccidia</taxon>
        <taxon>Eucoccidiorida</taxon>
        <taxon>Eimeriorina</taxon>
        <taxon>Cryptosporidiidae</taxon>
        <taxon>Cryptosporidium</taxon>
    </lineage>
</organism>
<feature type="transmembrane region" description="Helical" evidence="1">
    <location>
        <begin position="7"/>
        <end position="25"/>
    </location>
</feature>
<evidence type="ECO:0000313" key="3">
    <source>
        <dbReference type="Proteomes" id="UP001311799"/>
    </source>
</evidence>